<keyword evidence="2" id="KW-0732">Signal</keyword>
<dbReference type="EMBL" id="CH408036">
    <property type="protein sequence ID" value="EAQ82987.1"/>
    <property type="molecule type" value="Genomic_DNA"/>
</dbReference>
<evidence type="ECO:0000313" key="3">
    <source>
        <dbReference type="EMBL" id="EAQ82987.1"/>
    </source>
</evidence>
<name>Q2GMJ9_CHAGB</name>
<dbReference type="HOGENOM" id="CLU_633132_0_0_1"/>
<feature type="compositionally biased region" description="Polar residues" evidence="1">
    <location>
        <begin position="138"/>
        <end position="147"/>
    </location>
</feature>
<proteinExistence type="predicted"/>
<dbReference type="STRING" id="306901.Q2GMJ9"/>
<dbReference type="eggNOG" id="ENOG502S130">
    <property type="taxonomic scope" value="Eukaryota"/>
</dbReference>
<dbReference type="InParanoid" id="Q2GMJ9"/>
<gene>
    <name evidence="3" type="ORF">CHGG_10805</name>
</gene>
<feature type="signal peptide" evidence="2">
    <location>
        <begin position="1"/>
        <end position="20"/>
    </location>
</feature>
<dbReference type="RefSeq" id="XP_001226072.1">
    <property type="nucleotide sequence ID" value="XM_001226071.1"/>
</dbReference>
<protein>
    <submittedName>
        <fullName evidence="3">Uncharacterized protein</fullName>
    </submittedName>
</protein>
<feature type="chain" id="PRO_5004208269" evidence="2">
    <location>
        <begin position="21"/>
        <end position="433"/>
    </location>
</feature>
<dbReference type="Proteomes" id="UP000001056">
    <property type="component" value="Unassembled WGS sequence"/>
</dbReference>
<accession>Q2GMJ9</accession>
<feature type="region of interest" description="Disordered" evidence="1">
    <location>
        <begin position="127"/>
        <end position="159"/>
    </location>
</feature>
<keyword evidence="4" id="KW-1185">Reference proteome</keyword>
<dbReference type="OrthoDB" id="3799394at2759"/>
<evidence type="ECO:0000313" key="4">
    <source>
        <dbReference type="Proteomes" id="UP000001056"/>
    </source>
</evidence>
<dbReference type="GeneID" id="4397303"/>
<dbReference type="AlphaFoldDB" id="Q2GMJ9"/>
<evidence type="ECO:0000256" key="1">
    <source>
        <dbReference type="SAM" id="MobiDB-lite"/>
    </source>
</evidence>
<reference evidence="4" key="1">
    <citation type="journal article" date="2015" name="Genome Announc.">
        <title>Draft genome sequence of the cellulolytic fungus Chaetomium globosum.</title>
        <authorList>
            <person name="Cuomo C.A."/>
            <person name="Untereiner W.A."/>
            <person name="Ma L.-J."/>
            <person name="Grabherr M."/>
            <person name="Birren B.W."/>
        </authorList>
    </citation>
    <scope>NUCLEOTIDE SEQUENCE [LARGE SCALE GENOMIC DNA]</scope>
    <source>
        <strain evidence="4">ATCC 6205 / CBS 148.51 / DSM 1962 / NBRC 6347 / NRRL 1970</strain>
    </source>
</reference>
<organism evidence="3 4">
    <name type="scientific">Chaetomium globosum (strain ATCC 6205 / CBS 148.51 / DSM 1962 / NBRC 6347 / NRRL 1970)</name>
    <name type="common">Soil fungus</name>
    <dbReference type="NCBI Taxonomy" id="306901"/>
    <lineage>
        <taxon>Eukaryota</taxon>
        <taxon>Fungi</taxon>
        <taxon>Dikarya</taxon>
        <taxon>Ascomycota</taxon>
        <taxon>Pezizomycotina</taxon>
        <taxon>Sordariomycetes</taxon>
        <taxon>Sordariomycetidae</taxon>
        <taxon>Sordariales</taxon>
        <taxon>Chaetomiaceae</taxon>
        <taxon>Chaetomium</taxon>
    </lineage>
</organism>
<dbReference type="VEuPathDB" id="FungiDB:CHGG_10805"/>
<evidence type="ECO:0000256" key="2">
    <source>
        <dbReference type="SAM" id="SignalP"/>
    </source>
</evidence>
<sequence>MRVLSLAVLSLLGVASAAVAERPCGFKIAPCPAGQVCEKVDPSCDRGENCAGICVKPAFCGGIAGIACEDPAQVCVDDPSDTCDPAKGGADCGGICITPEFCGGFAGVACGDGKKCTDDPRDDCDPKKGGADCGATPRASTRNSQRGRSGHGKKGDPGHAVTLEISTANARSALAYGASSFHIPTDVGGEPVKKGITKALGKAQNKSLRIVAGAFKQTPIRNLETETWVPPLDLYLNKRLADFETRLQRTDLDDSQSGKKTAGSVVLTACRKIQAVEEAWKARWLKERDGRAITRPADDFDHQQETLFRNETLRRHVGLNKAKSSLLIQIRTGAIGLRDFLFTRGVPEVLTPACECGEGRETAEHLVVWCLAPPLTRRWERTGIRTRRDFYSVLHGINPTTARLARRILDWLMDSGKLPMYSLARRLELEAAA</sequence>